<feature type="compositionally biased region" description="Polar residues" evidence="4">
    <location>
        <begin position="95"/>
        <end position="107"/>
    </location>
</feature>
<evidence type="ECO:0000313" key="6">
    <source>
        <dbReference type="Proteomes" id="UP000295361"/>
    </source>
</evidence>
<dbReference type="EMBL" id="SNXS01000003">
    <property type="protein sequence ID" value="TDP71320.1"/>
    <property type="molecule type" value="Genomic_DNA"/>
</dbReference>
<dbReference type="Gene3D" id="2.20.200.10">
    <property type="entry name" value="Outer membrane efflux proteins (OEP)"/>
    <property type="match status" value="1"/>
</dbReference>
<comment type="caution">
    <text evidence="5">The sequence shown here is derived from an EMBL/GenBank/DDBJ whole genome shotgun (WGS) entry which is preliminary data.</text>
</comment>
<feature type="signal peptide" evidence="2">
    <location>
        <begin position="1"/>
        <end position="28"/>
    </location>
</feature>
<dbReference type="OrthoDB" id="9770517at2"/>
<comment type="similarity">
    <text evidence="1 2">Belongs to the outer membrane factor (OMF) (TC 1.B.17) family.</text>
</comment>
<evidence type="ECO:0000313" key="5">
    <source>
        <dbReference type="EMBL" id="TDP71320.1"/>
    </source>
</evidence>
<dbReference type="NCBIfam" id="TIGR01845">
    <property type="entry name" value="outer_NodT"/>
    <property type="match status" value="1"/>
</dbReference>
<keyword evidence="2" id="KW-1134">Transmembrane beta strand</keyword>
<feature type="coiled-coil region" evidence="3">
    <location>
        <begin position="376"/>
        <end position="403"/>
    </location>
</feature>
<dbReference type="AlphaFoldDB" id="A0A4R6QMH3"/>
<dbReference type="GO" id="GO:0015562">
    <property type="term" value="F:efflux transmembrane transporter activity"/>
    <property type="evidence" value="ECO:0007669"/>
    <property type="project" value="InterPro"/>
</dbReference>
<keyword evidence="2" id="KW-0564">Palmitate</keyword>
<evidence type="ECO:0000256" key="3">
    <source>
        <dbReference type="SAM" id="Coils"/>
    </source>
</evidence>
<evidence type="ECO:0000256" key="1">
    <source>
        <dbReference type="ARBA" id="ARBA00007613"/>
    </source>
</evidence>
<dbReference type="PANTHER" id="PTHR30203:SF29">
    <property type="entry name" value="PROTEIN CYAE"/>
    <property type="match status" value="1"/>
</dbReference>
<organism evidence="5 6">
    <name type="scientific">Roseateles toxinivorans</name>
    <dbReference type="NCBI Taxonomy" id="270368"/>
    <lineage>
        <taxon>Bacteria</taxon>
        <taxon>Pseudomonadati</taxon>
        <taxon>Pseudomonadota</taxon>
        <taxon>Betaproteobacteria</taxon>
        <taxon>Burkholderiales</taxon>
        <taxon>Sphaerotilaceae</taxon>
        <taxon>Roseateles</taxon>
    </lineage>
</organism>
<keyword evidence="2" id="KW-0812">Transmembrane</keyword>
<feature type="region of interest" description="Disordered" evidence="4">
    <location>
        <begin position="95"/>
        <end position="126"/>
    </location>
</feature>
<dbReference type="InterPro" id="IPR003423">
    <property type="entry name" value="OMP_efflux"/>
</dbReference>
<evidence type="ECO:0000256" key="4">
    <source>
        <dbReference type="SAM" id="MobiDB-lite"/>
    </source>
</evidence>
<keyword evidence="3" id="KW-0175">Coiled coil</keyword>
<dbReference type="PROSITE" id="PS51257">
    <property type="entry name" value="PROKAR_LIPOPROTEIN"/>
    <property type="match status" value="1"/>
</dbReference>
<dbReference type="RefSeq" id="WP_133701101.1">
    <property type="nucleotide sequence ID" value="NZ_SNXS01000003.1"/>
</dbReference>
<feature type="chain" id="PRO_5021040969" evidence="2">
    <location>
        <begin position="29"/>
        <end position="477"/>
    </location>
</feature>
<dbReference type="InParanoid" id="A0A4R6QMH3"/>
<keyword evidence="2 5" id="KW-0449">Lipoprotein</keyword>
<feature type="compositionally biased region" description="Low complexity" evidence="4">
    <location>
        <begin position="108"/>
        <end position="123"/>
    </location>
</feature>
<keyword evidence="6" id="KW-1185">Reference proteome</keyword>
<dbReference type="GO" id="GO:0005886">
    <property type="term" value="C:plasma membrane"/>
    <property type="evidence" value="ECO:0007669"/>
    <property type="project" value="UniProtKB-SubCell"/>
</dbReference>
<name>A0A4R6QMH3_9BURK</name>
<dbReference type="InterPro" id="IPR010131">
    <property type="entry name" value="MdtP/NodT-like"/>
</dbReference>
<keyword evidence="2" id="KW-0732">Signal</keyword>
<proteinExistence type="inferred from homology"/>
<evidence type="ECO:0000256" key="2">
    <source>
        <dbReference type="RuleBase" id="RU362097"/>
    </source>
</evidence>
<keyword evidence="2" id="KW-0472">Membrane</keyword>
<protein>
    <submittedName>
        <fullName evidence="5">NodT family efflux transporter outer membrane factor (OMF) lipoprotein</fullName>
    </submittedName>
</protein>
<accession>A0A4R6QMH3</accession>
<dbReference type="SUPFAM" id="SSF56954">
    <property type="entry name" value="Outer membrane efflux proteins (OEP)"/>
    <property type="match status" value="1"/>
</dbReference>
<dbReference type="Proteomes" id="UP000295361">
    <property type="component" value="Unassembled WGS sequence"/>
</dbReference>
<reference evidence="5 6" key="1">
    <citation type="submission" date="2019-03" db="EMBL/GenBank/DDBJ databases">
        <title>Genomic Encyclopedia of Type Strains, Phase IV (KMG-IV): sequencing the most valuable type-strain genomes for metagenomic binning, comparative biology and taxonomic classification.</title>
        <authorList>
            <person name="Goeker M."/>
        </authorList>
    </citation>
    <scope>NUCLEOTIDE SEQUENCE [LARGE SCALE GENOMIC DNA]</scope>
    <source>
        <strain evidence="5 6">DSM 16998</strain>
    </source>
</reference>
<dbReference type="Gene3D" id="1.20.1600.10">
    <property type="entry name" value="Outer membrane efflux proteins (OEP)"/>
    <property type="match status" value="1"/>
</dbReference>
<dbReference type="PANTHER" id="PTHR30203">
    <property type="entry name" value="OUTER MEMBRANE CATION EFFLUX PROTEIN"/>
    <property type="match status" value="1"/>
</dbReference>
<sequence>MSIKTRFKGTKLATLALAALLSACAATAPTVPALSATPVAWAAPLPHGGQGGQLKQWWSRLDDEALVALIASAQQSNPSIDVALARMAQARAQLGSSRADQGPQLNGTVSSLRSRPTTSSSARAQTLGTVGLDASWELDLFAQRRRQILADEARAQAGELSWHSARVSLAAEVAQTYLAFRACEAGAAILAQDAEALSRMSGLTAKKVAAGMEAQANGQQLDASAADARSRHLGQQAECEVLIKGLVALSGKPEAELRQLLKPGSGRLPQAAAFEVASVPAQVLAQRPDVAAAERQVMAALAEVGSVEAAGWPQLRLGGALSRGELRVGGGSDSGTGWSIGPILHIPLFDSGLLRAAVDAARARSDEAYAQYRASAIQAVREVEEALVRLDAAQAREADARRAASGYEQVQGATAARWQAGLGNLIELEESRRNALNARSSLLQVQRERVGAWLSLYKAAGGGWDRSDPMPQATVSR</sequence>
<dbReference type="Pfam" id="PF02321">
    <property type="entry name" value="OEP"/>
    <property type="match status" value="2"/>
</dbReference>
<comment type="subcellular location">
    <subcellularLocation>
        <location evidence="2">Cell membrane</location>
        <topology evidence="2">Lipid-anchor</topology>
    </subcellularLocation>
</comment>
<gene>
    <name evidence="5" type="ORF">DES47_103301</name>
</gene>